<dbReference type="InterPro" id="IPR050982">
    <property type="entry name" value="Auxin_biosynth/cation_transpt"/>
</dbReference>
<dbReference type="PhylomeDB" id="A0A0A2KY39"/>
<evidence type="ECO:0000256" key="1">
    <source>
        <dbReference type="ARBA" id="ARBA00023002"/>
    </source>
</evidence>
<feature type="compositionally biased region" description="Basic and acidic residues" evidence="2">
    <location>
        <begin position="182"/>
        <end position="205"/>
    </location>
</feature>
<organism evidence="3 4">
    <name type="scientific">Penicillium italicum</name>
    <name type="common">Blue mold</name>
    <dbReference type="NCBI Taxonomy" id="40296"/>
    <lineage>
        <taxon>Eukaryota</taxon>
        <taxon>Fungi</taxon>
        <taxon>Dikarya</taxon>
        <taxon>Ascomycota</taxon>
        <taxon>Pezizomycotina</taxon>
        <taxon>Eurotiomycetes</taxon>
        <taxon>Eurotiomycetidae</taxon>
        <taxon>Eurotiales</taxon>
        <taxon>Aspergillaceae</taxon>
        <taxon>Penicillium</taxon>
    </lineage>
</organism>
<dbReference type="PANTHER" id="PTHR43539">
    <property type="entry name" value="FLAVIN-BINDING MONOOXYGENASE-LIKE PROTEIN (AFU_ORTHOLOGUE AFUA_4G09220)"/>
    <property type="match status" value="1"/>
</dbReference>
<sequence>MATPDIQQNVPSHIRGVPGSVNIPVASFPVPSKGVIHEPEQIASNLVNTFNLALAKRDFGGIASLFGDIGFWRDHLALSWQLRTVQGHESIVKFLDRCSESRDGLRLQKISIDSSTSIRAPKVCALDGAGEVQGIQFFFTAETVHGSGVGVARLALQNDAWKIYTLFTALKDLKGHEELIGHRRPKGAEHGGHPDRKNWAERRADSSAYTDGREPSVIIIGAGQGGLTAAARLKMLGVDSLIIDKNESVGDNWRLRYRQLVLHDPVWYDHMPYIEFPANWPIFTPKDKLAEFFECYVKMLELNVWTKTTITHCEWDEKNANWNVTLSRQQQNGATEERKFCPRHVIQATGHSGKMKMPHFPGMEDFQGDLLCHSSQFPGAQRNRHGKKAIVVGSCNSAHDIAQDYQEKGYDITMVQRSTTCVVSSESIRTIGLKGLYEEGGPPVADADLLLHGTPTPVMKALQIHITSQEAEHDKELLDGLEKAGFKVDRGPNGAGLVVKYLQRGGGYYIDVGASQMIVDGKIKVKQGQEIAEVLPRGLKFADGSELEADEIIFATGYDNMRSQTRLILGDKVADKVSDVWGYNSEGEIRTMWQDSGHQGFYFHGGNLATARYYSKILALQIKALEEGVYRYGEF</sequence>
<keyword evidence="4" id="KW-1185">Reference proteome</keyword>
<reference evidence="3 4" key="1">
    <citation type="journal article" date="2015" name="Mol. Plant Microbe Interact.">
        <title>Genome, transcriptome, and functional analyses of Penicillium expansum provide new insights into secondary metabolism and pathogenicity.</title>
        <authorList>
            <person name="Ballester A.R."/>
            <person name="Marcet-Houben M."/>
            <person name="Levin E."/>
            <person name="Sela N."/>
            <person name="Selma-Lazaro C."/>
            <person name="Carmona L."/>
            <person name="Wisniewski M."/>
            <person name="Droby S."/>
            <person name="Gonzalez-Candelas L."/>
            <person name="Gabaldon T."/>
        </authorList>
    </citation>
    <scope>NUCLEOTIDE SEQUENCE [LARGE SCALE GENOMIC DNA]</scope>
    <source>
        <strain evidence="3 4">PHI-1</strain>
    </source>
</reference>
<dbReference type="GO" id="GO:0050660">
    <property type="term" value="F:flavin adenine dinucleotide binding"/>
    <property type="evidence" value="ECO:0007669"/>
    <property type="project" value="TreeGrafter"/>
</dbReference>
<dbReference type="PANTHER" id="PTHR43539:SF68">
    <property type="entry name" value="FLAVIN-BINDING MONOOXYGENASE-LIKE PROTEIN (AFU_ORTHOLOGUE AFUA_4G09220)"/>
    <property type="match status" value="1"/>
</dbReference>
<dbReference type="Pfam" id="PF13738">
    <property type="entry name" value="Pyr_redox_3"/>
    <property type="match status" value="1"/>
</dbReference>
<evidence type="ECO:0000313" key="3">
    <source>
        <dbReference type="EMBL" id="KGO72742.1"/>
    </source>
</evidence>
<name>A0A0A2KY39_PENIT</name>
<dbReference type="HOGENOM" id="CLU_015676_1_0_1"/>
<dbReference type="Proteomes" id="UP000030104">
    <property type="component" value="Unassembled WGS sequence"/>
</dbReference>
<feature type="region of interest" description="Disordered" evidence="2">
    <location>
        <begin position="182"/>
        <end position="208"/>
    </location>
</feature>
<comment type="caution">
    <text evidence="3">The sequence shown here is derived from an EMBL/GenBank/DDBJ whole genome shotgun (WGS) entry which is preliminary data.</text>
</comment>
<dbReference type="Gene3D" id="3.50.50.60">
    <property type="entry name" value="FAD/NAD(P)-binding domain"/>
    <property type="match status" value="1"/>
</dbReference>
<dbReference type="PRINTS" id="PR00411">
    <property type="entry name" value="PNDRDTASEI"/>
</dbReference>
<proteinExistence type="predicted"/>
<dbReference type="OrthoDB" id="74360at2759"/>
<evidence type="ECO:0000256" key="2">
    <source>
        <dbReference type="SAM" id="MobiDB-lite"/>
    </source>
</evidence>
<dbReference type="AlphaFoldDB" id="A0A0A2KY39"/>
<protein>
    <submittedName>
        <fullName evidence="3">Uncharacterized protein</fullName>
    </submittedName>
</protein>
<gene>
    <name evidence="3" type="ORF">PITC_057180</name>
</gene>
<keyword evidence="1" id="KW-0560">Oxidoreductase</keyword>
<evidence type="ECO:0000313" key="4">
    <source>
        <dbReference type="Proteomes" id="UP000030104"/>
    </source>
</evidence>
<dbReference type="STRING" id="40296.A0A0A2KY39"/>
<dbReference type="SUPFAM" id="SSF51905">
    <property type="entry name" value="FAD/NAD(P)-binding domain"/>
    <property type="match status" value="1"/>
</dbReference>
<dbReference type="GO" id="GO:0004497">
    <property type="term" value="F:monooxygenase activity"/>
    <property type="evidence" value="ECO:0007669"/>
    <property type="project" value="TreeGrafter"/>
</dbReference>
<dbReference type="InterPro" id="IPR036188">
    <property type="entry name" value="FAD/NAD-bd_sf"/>
</dbReference>
<accession>A0A0A2KY39</accession>
<dbReference type="OMA" id="TITHCEW"/>
<dbReference type="EMBL" id="JQGA01000866">
    <property type="protein sequence ID" value="KGO72742.1"/>
    <property type="molecule type" value="Genomic_DNA"/>
</dbReference>